<gene>
    <name evidence="1" type="ORF">MRATA1EN22A_LOCUS6438</name>
</gene>
<protein>
    <submittedName>
        <fullName evidence="1">Uncharacterized protein</fullName>
    </submittedName>
</protein>
<reference evidence="1" key="2">
    <citation type="submission" date="2025-03" db="EMBL/GenBank/DDBJ databases">
        <authorList>
            <consortium name="ELIXIR-Norway"/>
            <consortium name="Elixir Norway"/>
        </authorList>
    </citation>
    <scope>NUCLEOTIDE SEQUENCE</scope>
</reference>
<name>A0AC59YHV2_RANTA</name>
<dbReference type="EMBL" id="OX596100">
    <property type="protein sequence ID" value="CAM9716351.1"/>
    <property type="molecule type" value="Genomic_DNA"/>
</dbReference>
<reference evidence="1" key="1">
    <citation type="submission" date="2023-05" db="EMBL/GenBank/DDBJ databases">
        <authorList>
            <consortium name="ELIXIR-Norway"/>
        </authorList>
    </citation>
    <scope>NUCLEOTIDE SEQUENCE</scope>
</reference>
<dbReference type="Proteomes" id="UP001162501">
    <property type="component" value="Chromosome 16"/>
</dbReference>
<evidence type="ECO:0000313" key="2">
    <source>
        <dbReference type="Proteomes" id="UP001162501"/>
    </source>
</evidence>
<accession>A0AC59YHV2</accession>
<evidence type="ECO:0000313" key="1">
    <source>
        <dbReference type="EMBL" id="CAM9716351.1"/>
    </source>
</evidence>
<proteinExistence type="predicted"/>
<sequence length="157" mass="16741">MFFKFFYLLFPGVLQGSHVCLYIGSSTAWDENSSFFPLASSIQILQILPEKGAALLWGPLAPKPHCARQADSSACGGQRTMLGDGQPEDGGPLPPGASQDRNAFADLPSPFLHPVCRRAGPDLSPPSTVSSQGVTHLGAVYPLNWSHVSSEKLDFSA</sequence>
<organism evidence="1 2">
    <name type="scientific">Rangifer tarandus platyrhynchus</name>
    <name type="common">Svalbard reindeer</name>
    <dbReference type="NCBI Taxonomy" id="3082113"/>
    <lineage>
        <taxon>Eukaryota</taxon>
        <taxon>Metazoa</taxon>
        <taxon>Chordata</taxon>
        <taxon>Craniata</taxon>
        <taxon>Vertebrata</taxon>
        <taxon>Euteleostomi</taxon>
        <taxon>Mammalia</taxon>
        <taxon>Eutheria</taxon>
        <taxon>Laurasiatheria</taxon>
        <taxon>Artiodactyla</taxon>
        <taxon>Ruminantia</taxon>
        <taxon>Pecora</taxon>
        <taxon>Cervidae</taxon>
        <taxon>Odocoileinae</taxon>
        <taxon>Rangifer</taxon>
    </lineage>
</organism>